<keyword evidence="4" id="KW-1185">Reference proteome</keyword>
<protein>
    <recommendedName>
        <fullName evidence="2">DUF8094 domain-containing protein</fullName>
    </recommendedName>
</protein>
<sequence>MSNSGPPYAVSQATGLNLNHVHRTQHTAQKTSTVAVPGRNLSMSPSTRFAHLRPLALTALGTSVALALGACDAGSDTSSAGSPTPSASRTPAPKGAISKAAAQQVVDHFQAVNNAANATRDAKLLGTVEAGVPYAQDQGVYKQWKTWTAKKQKTYSSPFAYKNRQYLIPAAPATWFAMTATSSDGDKSRGMFVFDKADGGPYKMSGAVWLGKKTTLPKIAVDRHGLAESVNPAQQVGALAPNQLRTAYEDLWETGGAQEGKKLASTAETKEAISRYRHYKAHGTGKDDQTGKNIADSWFVTAEPASSTVYALRLANGGVLAVAGTAHTQKTVVKPQYPNGYLQAGEAQIALGASGSGEIYSINDTYQGQLLAALTPQSAQVIDSEWEHVGSASTQR</sequence>
<name>A0ABU0T6K1_9ACTN</name>
<dbReference type="Pfam" id="PF26366">
    <property type="entry name" value="DUF8094"/>
    <property type="match status" value="1"/>
</dbReference>
<feature type="region of interest" description="Disordered" evidence="1">
    <location>
        <begin position="74"/>
        <end position="95"/>
    </location>
</feature>
<organism evidence="3 4">
    <name type="scientific">Streptomyces umbrinus</name>
    <dbReference type="NCBI Taxonomy" id="67370"/>
    <lineage>
        <taxon>Bacteria</taxon>
        <taxon>Bacillati</taxon>
        <taxon>Actinomycetota</taxon>
        <taxon>Actinomycetes</taxon>
        <taxon>Kitasatosporales</taxon>
        <taxon>Streptomycetaceae</taxon>
        <taxon>Streptomyces</taxon>
        <taxon>Streptomyces phaeochromogenes group</taxon>
    </lineage>
</organism>
<evidence type="ECO:0000313" key="4">
    <source>
        <dbReference type="Proteomes" id="UP001230328"/>
    </source>
</evidence>
<accession>A0ABU0T6K1</accession>
<reference evidence="3 4" key="1">
    <citation type="submission" date="2023-07" db="EMBL/GenBank/DDBJ databases">
        <title>Comparative genomics of wheat-associated soil bacteria to identify genetic determinants of phenazine resistance.</title>
        <authorList>
            <person name="Mouncey N."/>
        </authorList>
    </citation>
    <scope>NUCLEOTIDE SEQUENCE [LARGE SCALE GENOMIC DNA]</scope>
    <source>
        <strain evidence="3 4">V2I4</strain>
    </source>
</reference>
<feature type="compositionally biased region" description="Low complexity" evidence="1">
    <location>
        <begin position="74"/>
        <end position="93"/>
    </location>
</feature>
<gene>
    <name evidence="3" type="ORF">QF035_008998</name>
</gene>
<evidence type="ECO:0000259" key="2">
    <source>
        <dbReference type="Pfam" id="PF26366"/>
    </source>
</evidence>
<evidence type="ECO:0000256" key="1">
    <source>
        <dbReference type="SAM" id="MobiDB-lite"/>
    </source>
</evidence>
<proteinExistence type="predicted"/>
<dbReference type="Proteomes" id="UP001230328">
    <property type="component" value="Unassembled WGS sequence"/>
</dbReference>
<dbReference type="EMBL" id="JAUSZI010000002">
    <property type="protein sequence ID" value="MDQ1031416.1"/>
    <property type="molecule type" value="Genomic_DNA"/>
</dbReference>
<dbReference type="InterPro" id="IPR058407">
    <property type="entry name" value="DUF8094"/>
</dbReference>
<feature type="domain" description="DUF8094" evidence="2">
    <location>
        <begin position="94"/>
        <end position="380"/>
    </location>
</feature>
<evidence type="ECO:0000313" key="3">
    <source>
        <dbReference type="EMBL" id="MDQ1031416.1"/>
    </source>
</evidence>
<comment type="caution">
    <text evidence="3">The sequence shown here is derived from an EMBL/GenBank/DDBJ whole genome shotgun (WGS) entry which is preliminary data.</text>
</comment>